<feature type="domain" description="Ribonucleotide reductase large subunit N-terminal" evidence="12">
    <location>
        <begin position="8"/>
        <end position="87"/>
    </location>
</feature>
<dbReference type="InterPro" id="IPR000788">
    <property type="entry name" value="RNR_lg_C"/>
</dbReference>
<keyword evidence="3 11" id="KW-0846">Cobalamin</keyword>
<name>A0A101FJ42_9BACT</name>
<accession>A0A101FJ42</accession>
<dbReference type="Gene3D" id="3.20.70.20">
    <property type="match status" value="1"/>
</dbReference>
<dbReference type="AlphaFoldDB" id="A0A101FJ42"/>
<dbReference type="Proteomes" id="UP000257240">
    <property type="component" value="Unassembled WGS sequence"/>
</dbReference>
<gene>
    <name evidence="14" type="ORF">DCE01_04865</name>
</gene>
<dbReference type="InterPro" id="IPR008926">
    <property type="entry name" value="RNR_R1-su_N"/>
</dbReference>
<dbReference type="GO" id="GO:0071897">
    <property type="term" value="P:DNA biosynthetic process"/>
    <property type="evidence" value="ECO:0007669"/>
    <property type="project" value="UniProtKB-KW"/>
</dbReference>
<evidence type="ECO:0000313" key="14">
    <source>
        <dbReference type="EMBL" id="HAA84096.1"/>
    </source>
</evidence>
<keyword evidence="6 11" id="KW-0560">Oxidoreductase</keyword>
<proteinExistence type="inferred from homology"/>
<comment type="caution">
    <text evidence="14">The sequence shown here is derived from an EMBL/GenBank/DDBJ whole genome shotgun (WGS) entry which is preliminary data.</text>
</comment>
<dbReference type="Pfam" id="PF00317">
    <property type="entry name" value="Ribonuc_red_lgN"/>
    <property type="match status" value="1"/>
</dbReference>
<keyword evidence="8" id="KW-1015">Disulfide bond</keyword>
<keyword evidence="7" id="KW-0215">Deoxyribonucleotide synthesis</keyword>
<dbReference type="EC" id="1.17.4.1" evidence="11"/>
<dbReference type="Pfam" id="PF02867">
    <property type="entry name" value="Ribonuc_red_lgC"/>
    <property type="match status" value="2"/>
</dbReference>
<dbReference type="PRINTS" id="PR01183">
    <property type="entry name" value="RIBORDTASEM1"/>
</dbReference>
<dbReference type="SUPFAM" id="SSF51998">
    <property type="entry name" value="PFL-like glycyl radical enzymes"/>
    <property type="match status" value="1"/>
</dbReference>
<keyword evidence="5 11" id="KW-0547">Nucleotide-binding</keyword>
<comment type="function">
    <text evidence="11">Catalyzes the reduction of ribonucleotides to deoxyribonucleotides. May function to provide a pool of deoxyribonucleotide precursors for DNA repair during oxygen limitation and/or for immediate growth after restoration of oxygen.</text>
</comment>
<keyword evidence="9 11" id="KW-0170">Cobalt</keyword>
<evidence type="ECO:0000256" key="1">
    <source>
        <dbReference type="ARBA" id="ARBA00001922"/>
    </source>
</evidence>
<comment type="similarity">
    <text evidence="2 11">Belongs to the ribonucleoside diphosphate reductase class-2 family.</text>
</comment>
<organism evidence="14 15">
    <name type="scientific">Thermodesulfobacterium commune</name>
    <dbReference type="NCBI Taxonomy" id="1741"/>
    <lineage>
        <taxon>Bacteria</taxon>
        <taxon>Pseudomonadati</taxon>
        <taxon>Thermodesulfobacteriota</taxon>
        <taxon>Thermodesulfobacteria</taxon>
        <taxon>Thermodesulfobacteriales</taxon>
        <taxon>Thermodesulfobacteriaceae</taxon>
        <taxon>Thermodesulfobacterium</taxon>
    </lineage>
</organism>
<dbReference type="InterPro" id="IPR050862">
    <property type="entry name" value="RdRp_reductase_class-2"/>
</dbReference>
<dbReference type="EMBL" id="DLVE01000064">
    <property type="protein sequence ID" value="HAA84096.1"/>
    <property type="molecule type" value="Genomic_DNA"/>
</dbReference>
<protein>
    <recommendedName>
        <fullName evidence="11">Vitamin B12-dependent ribonucleotide reductase</fullName>
        <ecNumber evidence="11">1.17.4.1</ecNumber>
    </recommendedName>
</protein>
<dbReference type="RefSeq" id="WP_051754419.1">
    <property type="nucleotide sequence ID" value="NZ_DAINLL010000001.1"/>
</dbReference>
<evidence type="ECO:0000313" key="15">
    <source>
        <dbReference type="Proteomes" id="UP000257240"/>
    </source>
</evidence>
<evidence type="ECO:0000256" key="7">
    <source>
        <dbReference type="ARBA" id="ARBA00023116"/>
    </source>
</evidence>
<evidence type="ECO:0000256" key="11">
    <source>
        <dbReference type="RuleBase" id="RU364064"/>
    </source>
</evidence>
<dbReference type="GO" id="GO:0004748">
    <property type="term" value="F:ribonucleoside-diphosphate reductase activity, thioredoxin disulfide as acceptor"/>
    <property type="evidence" value="ECO:0007669"/>
    <property type="project" value="UniProtKB-EC"/>
</dbReference>
<keyword evidence="4 11" id="KW-0237">DNA synthesis</keyword>
<evidence type="ECO:0000256" key="2">
    <source>
        <dbReference type="ARBA" id="ARBA00007405"/>
    </source>
</evidence>
<evidence type="ECO:0000256" key="6">
    <source>
        <dbReference type="ARBA" id="ARBA00023002"/>
    </source>
</evidence>
<reference evidence="14 15" key="1">
    <citation type="journal article" date="2018" name="Nat. Biotechnol.">
        <title>A standardized bacterial taxonomy based on genome phylogeny substantially revises the tree of life.</title>
        <authorList>
            <person name="Parks D.H."/>
            <person name="Chuvochina M."/>
            <person name="Waite D.W."/>
            <person name="Rinke C."/>
            <person name="Skarshewski A."/>
            <person name="Chaumeil P.A."/>
            <person name="Hugenholtz P."/>
        </authorList>
    </citation>
    <scope>NUCLEOTIDE SEQUENCE [LARGE SCALE GENOMIC DNA]</scope>
    <source>
        <strain evidence="14">UBA12529</strain>
    </source>
</reference>
<dbReference type="InterPro" id="IPR013509">
    <property type="entry name" value="RNR_lsu_N"/>
</dbReference>
<feature type="domain" description="Ribonucleotide reductase large subunit C-terminal" evidence="13">
    <location>
        <begin position="90"/>
        <end position="404"/>
    </location>
</feature>
<evidence type="ECO:0000256" key="3">
    <source>
        <dbReference type="ARBA" id="ARBA00022628"/>
    </source>
</evidence>
<evidence type="ECO:0000256" key="9">
    <source>
        <dbReference type="ARBA" id="ARBA00023285"/>
    </source>
</evidence>
<dbReference type="NCBIfam" id="TIGR02504">
    <property type="entry name" value="NrdJ_Z"/>
    <property type="match status" value="1"/>
</dbReference>
<comment type="cofactor">
    <cofactor evidence="1 11">
        <name>adenosylcob(III)alamin</name>
        <dbReference type="ChEBI" id="CHEBI:18408"/>
    </cofactor>
</comment>
<evidence type="ECO:0000256" key="8">
    <source>
        <dbReference type="ARBA" id="ARBA00023157"/>
    </source>
</evidence>
<feature type="domain" description="Ribonucleotide reductase large subunit C-terminal" evidence="13">
    <location>
        <begin position="410"/>
        <end position="558"/>
    </location>
</feature>
<dbReference type="GO" id="GO:0005524">
    <property type="term" value="F:ATP binding"/>
    <property type="evidence" value="ECO:0007669"/>
    <property type="project" value="InterPro"/>
</dbReference>
<evidence type="ECO:0000256" key="10">
    <source>
        <dbReference type="ARBA" id="ARBA00047754"/>
    </source>
</evidence>
<dbReference type="InterPro" id="IPR013344">
    <property type="entry name" value="RNR_NrdJ/NrdZ"/>
</dbReference>
<dbReference type="PANTHER" id="PTHR43371:SF1">
    <property type="entry name" value="RIBONUCLEOSIDE-DIPHOSPHATE REDUCTASE"/>
    <property type="match status" value="1"/>
</dbReference>
<comment type="catalytic activity">
    <reaction evidence="10 11">
        <text>a 2'-deoxyribonucleoside 5'-diphosphate + [thioredoxin]-disulfide + H2O = a ribonucleoside 5'-diphosphate + [thioredoxin]-dithiol</text>
        <dbReference type="Rhea" id="RHEA:23252"/>
        <dbReference type="Rhea" id="RHEA-COMP:10698"/>
        <dbReference type="Rhea" id="RHEA-COMP:10700"/>
        <dbReference type="ChEBI" id="CHEBI:15377"/>
        <dbReference type="ChEBI" id="CHEBI:29950"/>
        <dbReference type="ChEBI" id="CHEBI:50058"/>
        <dbReference type="ChEBI" id="CHEBI:57930"/>
        <dbReference type="ChEBI" id="CHEBI:73316"/>
        <dbReference type="EC" id="1.17.4.1"/>
    </reaction>
</comment>
<dbReference type="UniPathway" id="UPA00326"/>
<dbReference type="GO" id="GO:0031419">
    <property type="term" value="F:cobalamin binding"/>
    <property type="evidence" value="ECO:0007669"/>
    <property type="project" value="UniProtKB-KW"/>
</dbReference>
<dbReference type="GO" id="GO:0009263">
    <property type="term" value="P:deoxyribonucleotide biosynthetic process"/>
    <property type="evidence" value="ECO:0007669"/>
    <property type="project" value="UniProtKB-KW"/>
</dbReference>
<evidence type="ECO:0000256" key="5">
    <source>
        <dbReference type="ARBA" id="ARBA00022741"/>
    </source>
</evidence>
<sequence>MTKTPVNLTETARLILRERYLLKKEGEVVETPEELFQRVAKAVAEGELNFGGNSQVDFYQEKFYQLMANLDFLPNSPTLMNAGTPLGQLSACFVLPVEDSLESIFETLKHAALIHKSGGGTGFSFSKIRPKGDIVATTQGIASGPISFIKVFDAATEAIKQGGKRRGANMGILRVDHPDIEEFIEIKCKDPEALKNFNLSVGITDSFMEAVKKGDVFPLVNPRNKKVERYIKARELFEKIAYCAWASGDPGVLFLDTINRYNPTPHLGEIEATNPCGEQPLLPFESCNLGSINLANFVKDKKIDWERLKEVIWLAVRFLDDVIEVNRFPLPQIAKITRLTRKIGLGVMGFADMLIKLEVSYGEKRAIEVAEKVMGFIEKESVKASHHLAKERGCFPAFYGSFWDSLNLPIRNATTTTIAPTGSISLIAGVSSGIEPLFGIYYERKTLENKLLKGFHPLFLEFLYKEGYKDDEVEEILFQVKKVGTLKHVKISEKIKKLFVTTYEISPENHLLVQAVFQRHTHNAVSKTINLSPETTVEEIKAIYLKAYELGLKGVTVYRYGCKKEQVIYLGEDQVEGLGCSVCDLSLR</sequence>
<evidence type="ECO:0000259" key="12">
    <source>
        <dbReference type="Pfam" id="PF00317"/>
    </source>
</evidence>
<dbReference type="PANTHER" id="PTHR43371">
    <property type="entry name" value="VITAMIN B12-DEPENDENT RIBONUCLEOTIDE REDUCTASE"/>
    <property type="match status" value="1"/>
</dbReference>
<evidence type="ECO:0000256" key="4">
    <source>
        <dbReference type="ARBA" id="ARBA00022634"/>
    </source>
</evidence>
<dbReference type="SUPFAM" id="SSF48168">
    <property type="entry name" value="R1 subunit of ribonucleotide reductase, N-terminal domain"/>
    <property type="match status" value="1"/>
</dbReference>
<evidence type="ECO:0000259" key="13">
    <source>
        <dbReference type="Pfam" id="PF02867"/>
    </source>
</evidence>
<dbReference type="CDD" id="cd02888">
    <property type="entry name" value="RNR_II_dimer"/>
    <property type="match status" value="1"/>
</dbReference>